<accession>A0ABD7V677</accession>
<name>A0ABD7V677_9ACTN</name>
<evidence type="ECO:0000313" key="2">
    <source>
        <dbReference type="Proteomes" id="UP000360750"/>
    </source>
</evidence>
<protein>
    <submittedName>
        <fullName evidence="1">Uncharacterized protein</fullName>
    </submittedName>
</protein>
<dbReference type="Proteomes" id="UP000360750">
    <property type="component" value="Unassembled WGS sequence"/>
</dbReference>
<comment type="caution">
    <text evidence="1">The sequence shown here is derived from an EMBL/GenBank/DDBJ whole genome shotgun (WGS) entry which is preliminary data.</text>
</comment>
<proteinExistence type="predicted"/>
<evidence type="ECO:0000313" key="1">
    <source>
        <dbReference type="EMBL" id="VFA89780.1"/>
    </source>
</evidence>
<dbReference type="AlphaFoldDB" id="A0ABD7V677"/>
<sequence>MASILAAWRTAAATGLAARVGGASGVVCGG</sequence>
<organism evidence="1 2">
    <name type="scientific">Gordonia paraffinivorans</name>
    <dbReference type="NCBI Taxonomy" id="175628"/>
    <lineage>
        <taxon>Bacteria</taxon>
        <taxon>Bacillati</taxon>
        <taxon>Actinomycetota</taxon>
        <taxon>Actinomycetes</taxon>
        <taxon>Mycobacteriales</taxon>
        <taxon>Gordoniaceae</taxon>
        <taxon>Gordonia</taxon>
    </lineage>
</organism>
<dbReference type="EMBL" id="CAACYD010000007">
    <property type="protein sequence ID" value="VFA89780.1"/>
    <property type="molecule type" value="Genomic_DNA"/>
</dbReference>
<reference evidence="1 2" key="1">
    <citation type="submission" date="2019-02" db="EMBL/GenBank/DDBJ databases">
        <authorList>
            <consortium name="Pathogen Informatics"/>
        </authorList>
    </citation>
    <scope>NUCLEOTIDE SEQUENCE [LARGE SCALE GENOMIC DNA]</scope>
    <source>
        <strain evidence="1 2">3012STDY6756503</strain>
    </source>
</reference>
<gene>
    <name evidence="1" type="ORF">NCTC8139_03348</name>
</gene>